<dbReference type="PANTHER" id="PTHR32385">
    <property type="entry name" value="MANNOSYL PHOSPHORYLINOSITOL CERAMIDE SYNTHASE"/>
    <property type="match status" value="1"/>
</dbReference>
<dbReference type="Gene3D" id="3.90.550.20">
    <property type="match status" value="1"/>
</dbReference>
<dbReference type="EMBL" id="CP009440">
    <property type="protein sequence ID" value="AJI54174.1"/>
    <property type="molecule type" value="Genomic_DNA"/>
</dbReference>
<dbReference type="GO" id="GO:0000030">
    <property type="term" value="F:mannosyltransferase activity"/>
    <property type="evidence" value="ECO:0007669"/>
    <property type="project" value="TreeGrafter"/>
</dbReference>
<name>A0A0B6CUJ2_9GAMM</name>
<accession>A0A0B6CUJ2</accession>
<dbReference type="Pfam" id="PF04488">
    <property type="entry name" value="Gly_transf_sug"/>
    <property type="match status" value="1"/>
</dbReference>
<dbReference type="InterPro" id="IPR029044">
    <property type="entry name" value="Nucleotide-diphossugar_trans"/>
</dbReference>
<dbReference type="AlphaFoldDB" id="A0A0B6CUJ2"/>
<proteinExistence type="predicted"/>
<reference evidence="2 3" key="1">
    <citation type="journal article" date="2015" name="Genome Announc.">
        <title>Genome sequencing of 18 francisella strains to aid in assay development and testing.</title>
        <authorList>
            <person name="Johnson S.L."/>
            <person name="Daligault H.E."/>
            <person name="Davenport K.W."/>
            <person name="Coyne S.R."/>
            <person name="Frey K.G."/>
            <person name="Koroleva G.I."/>
            <person name="Broomall S.M."/>
            <person name="Bishop-Lilly K.A."/>
            <person name="Bruce D.C."/>
            <person name="Chertkov O."/>
            <person name="Freitas T."/>
            <person name="Jaissle J."/>
            <person name="Ladner J.T."/>
            <person name="Rosenzweig C.N."/>
            <person name="Gibbons H.S."/>
            <person name="Palacios G.F."/>
            <person name="Redden C.L."/>
            <person name="Xu Y."/>
            <person name="Minogue T.D."/>
            <person name="Chain P.S."/>
        </authorList>
    </citation>
    <scope>NUCLEOTIDE SEQUENCE [LARGE SCALE GENOMIC DNA]</scope>
    <source>
        <strain evidence="2 3">GA01-2794</strain>
    </source>
</reference>
<evidence type="ECO:0000313" key="3">
    <source>
        <dbReference type="Proteomes" id="UP000031830"/>
    </source>
</evidence>
<dbReference type="InterPro" id="IPR051706">
    <property type="entry name" value="Glycosyltransferase_domain"/>
</dbReference>
<dbReference type="Proteomes" id="UP000031830">
    <property type="component" value="Chromosome"/>
</dbReference>
<evidence type="ECO:0000256" key="1">
    <source>
        <dbReference type="ARBA" id="ARBA00022679"/>
    </source>
</evidence>
<dbReference type="RefSeq" id="WP_044526520.1">
    <property type="nucleotide sequence ID" value="NZ_CP009440.1"/>
</dbReference>
<dbReference type="InterPro" id="IPR007577">
    <property type="entry name" value="GlycoTrfase_DXD_sugar-bd_CS"/>
</dbReference>
<sequence>MSTSIKKIPAFVPSRVKLSNSIEYKYIPKKIFKTWRTSEVSQEMYNAVYTWIDKNPDWDFYFFDDQACREFLKENFEKDVLDAYDNIIPGAYKCDLWRYCVLYVHGGVYSDIKQELLVSLDDTLCFDIEFASVKDKYKLDYEFDGYIYQAFICSKPKHPFLKKAIDMIVENSKNGFYGNDPLSITGPGLLGKAINLTVGQQEKTPLNAGVNNIDNFRFELFPYIKDTIYTHQNSMFIKPEYNRSYKKDLHVNLKKSFAGNYSLCWFTGKCFVSGKIDRVKSKFFNKRKGRYIIDSLYLEGKLNKARLTGIKYILLQPTRSLFLIRKIIKNEKQFKN</sequence>
<dbReference type="GO" id="GO:0016020">
    <property type="term" value="C:membrane"/>
    <property type="evidence" value="ECO:0007669"/>
    <property type="project" value="GOC"/>
</dbReference>
<keyword evidence="1 2" id="KW-0808">Transferase</keyword>
<dbReference type="KEGG" id="fpz:LA55_1417"/>
<dbReference type="GO" id="GO:0051999">
    <property type="term" value="P:mannosyl-inositol phosphorylceramide biosynthetic process"/>
    <property type="evidence" value="ECO:0007669"/>
    <property type="project" value="TreeGrafter"/>
</dbReference>
<protein>
    <submittedName>
        <fullName evidence="2">Glycosyltransferase sugar-binding region containing DXD motif family protein</fullName>
    </submittedName>
</protein>
<organism evidence="2 3">
    <name type="scientific">Francisella philomiragia</name>
    <dbReference type="NCBI Taxonomy" id="28110"/>
    <lineage>
        <taxon>Bacteria</taxon>
        <taxon>Pseudomonadati</taxon>
        <taxon>Pseudomonadota</taxon>
        <taxon>Gammaproteobacteria</taxon>
        <taxon>Thiotrichales</taxon>
        <taxon>Francisellaceae</taxon>
        <taxon>Francisella</taxon>
    </lineage>
</organism>
<evidence type="ECO:0000313" key="2">
    <source>
        <dbReference type="EMBL" id="AJI54174.1"/>
    </source>
</evidence>
<dbReference type="STRING" id="28110.KU46_1880"/>
<gene>
    <name evidence="2" type="ORF">LA55_1417</name>
</gene>
<dbReference type="SUPFAM" id="SSF53448">
    <property type="entry name" value="Nucleotide-diphospho-sugar transferases"/>
    <property type="match status" value="1"/>
</dbReference>
<dbReference type="OrthoDB" id="9802987at2"/>
<dbReference type="PANTHER" id="PTHR32385:SF15">
    <property type="entry name" value="INOSITOL PHOSPHOCERAMIDE MANNOSYLTRANSFERASE 1"/>
    <property type="match status" value="1"/>
</dbReference>